<reference evidence="1 2" key="1">
    <citation type="submission" date="2017-05" db="EMBL/GenBank/DDBJ databases">
        <title>The Genome Sequence of Enterococcus sp. 8G7_MSG3316.</title>
        <authorList>
            <consortium name="The Broad Institute Genomics Platform"/>
            <consortium name="The Broad Institute Genomic Center for Infectious Diseases"/>
            <person name="Earl A."/>
            <person name="Manson A."/>
            <person name="Schwartman J."/>
            <person name="Gilmore M."/>
            <person name="Abouelleil A."/>
            <person name="Cao P."/>
            <person name="Chapman S."/>
            <person name="Cusick C."/>
            <person name="Shea T."/>
            <person name="Young S."/>
            <person name="Neafsey D."/>
            <person name="Nusbaum C."/>
            <person name="Birren B."/>
        </authorList>
    </citation>
    <scope>NUCLEOTIDE SEQUENCE [LARGE SCALE GENOMIC DNA]</scope>
    <source>
        <strain evidence="1 2">8G7_MSG3316</strain>
    </source>
</reference>
<keyword evidence="2" id="KW-1185">Reference proteome</keyword>
<accession>A0A242A4D5</accession>
<proteinExistence type="predicted"/>
<dbReference type="AlphaFoldDB" id="A0A242A4D5"/>
<evidence type="ECO:0000313" key="1">
    <source>
        <dbReference type="EMBL" id="OTN75896.1"/>
    </source>
</evidence>
<protein>
    <submittedName>
        <fullName evidence="1">Uncharacterized protein</fullName>
    </submittedName>
</protein>
<evidence type="ECO:0000313" key="2">
    <source>
        <dbReference type="Proteomes" id="UP000195043"/>
    </source>
</evidence>
<sequence length="104" mass="11107">MVLSGKTDKNTEIVITNGKDTVGKQVTKSTTYSIKIAKSKLKSSQFRISGKNLTTYGEKALSSTLNYKEPTISGVDAVSVTSDKGFNATNGVYPCLSPIMILVP</sequence>
<dbReference type="EMBL" id="NGKU01000001">
    <property type="protein sequence ID" value="OTN75896.1"/>
    <property type="molecule type" value="Genomic_DNA"/>
</dbReference>
<organism evidence="1 2">
    <name type="scientific">Candidatus Enterococcus testudinis</name>
    <dbReference type="NCBI Taxonomy" id="1834191"/>
    <lineage>
        <taxon>Bacteria</taxon>
        <taxon>Bacillati</taxon>
        <taxon>Bacillota</taxon>
        <taxon>Bacilli</taxon>
        <taxon>Lactobacillales</taxon>
        <taxon>Enterococcaceae</taxon>
        <taxon>Enterococcus</taxon>
    </lineage>
</organism>
<dbReference type="Proteomes" id="UP000195043">
    <property type="component" value="Unassembled WGS sequence"/>
</dbReference>
<name>A0A242A4D5_9ENTE</name>
<comment type="caution">
    <text evidence="1">The sequence shown here is derived from an EMBL/GenBank/DDBJ whole genome shotgun (WGS) entry which is preliminary data.</text>
</comment>
<dbReference type="RefSeq" id="WP_143353758.1">
    <property type="nucleotide sequence ID" value="NZ_NGKU01000001.1"/>
</dbReference>
<dbReference type="STRING" id="1834191.A5886_000972"/>
<gene>
    <name evidence="1" type="ORF">A5886_000972</name>
</gene>